<dbReference type="SUPFAM" id="SSF53335">
    <property type="entry name" value="S-adenosyl-L-methionine-dependent methyltransferases"/>
    <property type="match status" value="1"/>
</dbReference>
<dbReference type="PANTHER" id="PTHR33841:SF1">
    <property type="entry name" value="DNA METHYLTRANSFERASE A"/>
    <property type="match status" value="1"/>
</dbReference>
<evidence type="ECO:0000259" key="6">
    <source>
        <dbReference type="Pfam" id="PF07669"/>
    </source>
</evidence>
<evidence type="ECO:0000256" key="4">
    <source>
        <dbReference type="ARBA" id="ARBA00022691"/>
    </source>
</evidence>
<comment type="catalytic activity">
    <reaction evidence="5">
        <text>a 2'-deoxyadenosine in DNA + S-adenosyl-L-methionine = an N(6)-methyl-2'-deoxyadenosine in DNA + S-adenosyl-L-homocysteine + H(+)</text>
        <dbReference type="Rhea" id="RHEA:15197"/>
        <dbReference type="Rhea" id="RHEA-COMP:12418"/>
        <dbReference type="Rhea" id="RHEA-COMP:12419"/>
        <dbReference type="ChEBI" id="CHEBI:15378"/>
        <dbReference type="ChEBI" id="CHEBI:57856"/>
        <dbReference type="ChEBI" id="CHEBI:59789"/>
        <dbReference type="ChEBI" id="CHEBI:90615"/>
        <dbReference type="ChEBI" id="CHEBI:90616"/>
        <dbReference type="EC" id="2.1.1.72"/>
    </reaction>
</comment>
<evidence type="ECO:0000313" key="7">
    <source>
        <dbReference type="EMBL" id="EXJ09183.1"/>
    </source>
</evidence>
<dbReference type="InterPro" id="IPR050953">
    <property type="entry name" value="N4_N6_ade-DNA_methylase"/>
</dbReference>
<keyword evidence="2 7" id="KW-0489">Methyltransferase</keyword>
<dbReference type="Proteomes" id="UP000019464">
    <property type="component" value="Unassembled WGS sequence"/>
</dbReference>
<organism evidence="7 8">
    <name type="scientific">Nitrincola nitratireducens</name>
    <dbReference type="NCBI Taxonomy" id="1229521"/>
    <lineage>
        <taxon>Bacteria</taxon>
        <taxon>Pseudomonadati</taxon>
        <taxon>Pseudomonadota</taxon>
        <taxon>Gammaproteobacteria</taxon>
        <taxon>Oceanospirillales</taxon>
        <taxon>Oceanospirillaceae</taxon>
        <taxon>Nitrincola</taxon>
    </lineage>
</organism>
<protein>
    <recommendedName>
        <fullName evidence="1">site-specific DNA-methyltransferase (adenine-specific)</fullName>
        <ecNumber evidence="1">2.1.1.72</ecNumber>
    </recommendedName>
</protein>
<dbReference type="Pfam" id="PF07669">
    <property type="entry name" value="Eco57I"/>
    <property type="match status" value="1"/>
</dbReference>
<keyword evidence="3 7" id="KW-0808">Transferase</keyword>
<gene>
    <name evidence="7" type="ORF">D791_03880</name>
</gene>
<reference evidence="7 8" key="2">
    <citation type="journal article" date="2015" name="Syst. Appl. Microbiol.">
        <title>Nitrincola nitratireducens sp. nov. isolated from a haloalkaline crater lake.</title>
        <authorList>
            <person name="Singh A."/>
            <person name="Vaidya B."/>
            <person name="Tanuku N.R."/>
            <person name="Pinnaka A.K."/>
        </authorList>
    </citation>
    <scope>NUCLEOTIDE SEQUENCE [LARGE SCALE GENOMIC DNA]</scope>
    <source>
        <strain evidence="7 8">AK23</strain>
    </source>
</reference>
<dbReference type="PANTHER" id="PTHR33841">
    <property type="entry name" value="DNA METHYLTRANSFERASE YEEA-RELATED"/>
    <property type="match status" value="1"/>
</dbReference>
<dbReference type="GO" id="GO:0006304">
    <property type="term" value="P:DNA modification"/>
    <property type="evidence" value="ECO:0007669"/>
    <property type="project" value="InterPro"/>
</dbReference>
<dbReference type="AlphaFoldDB" id="W9UPP8"/>
<keyword evidence="8" id="KW-1185">Reference proteome</keyword>
<evidence type="ECO:0000256" key="3">
    <source>
        <dbReference type="ARBA" id="ARBA00022679"/>
    </source>
</evidence>
<dbReference type="RefSeq" id="WP_202806906.1">
    <property type="nucleotide sequence ID" value="NZ_AONB01000030.1"/>
</dbReference>
<evidence type="ECO:0000256" key="5">
    <source>
        <dbReference type="ARBA" id="ARBA00047942"/>
    </source>
</evidence>
<dbReference type="InterPro" id="IPR011639">
    <property type="entry name" value="MethylTrfase_TaqI-like_dom"/>
</dbReference>
<keyword evidence="4" id="KW-0949">S-adenosyl-L-methionine</keyword>
<comment type="caution">
    <text evidence="7">The sequence shown here is derived from an EMBL/GenBank/DDBJ whole genome shotgun (WGS) entry which is preliminary data.</text>
</comment>
<reference evidence="8" key="1">
    <citation type="submission" date="2012-11" db="EMBL/GenBank/DDBJ databases">
        <authorList>
            <person name="Singh A."/>
            <person name="Pinnaka A.K."/>
            <person name="Vaidya B."/>
        </authorList>
    </citation>
    <scope>NUCLEOTIDE SEQUENCE [LARGE SCALE GENOMIC DNA]</scope>
    <source>
        <strain evidence="8">AK23</strain>
    </source>
</reference>
<dbReference type="InterPro" id="IPR029063">
    <property type="entry name" value="SAM-dependent_MTases_sf"/>
</dbReference>
<dbReference type="EMBL" id="AONB01000030">
    <property type="protein sequence ID" value="EXJ09183.1"/>
    <property type="molecule type" value="Genomic_DNA"/>
</dbReference>
<evidence type="ECO:0000313" key="8">
    <source>
        <dbReference type="Proteomes" id="UP000019464"/>
    </source>
</evidence>
<evidence type="ECO:0000256" key="1">
    <source>
        <dbReference type="ARBA" id="ARBA00011900"/>
    </source>
</evidence>
<dbReference type="GO" id="GO:0009007">
    <property type="term" value="F:site-specific DNA-methyltransferase (adenine-specific) activity"/>
    <property type="evidence" value="ECO:0007669"/>
    <property type="project" value="UniProtKB-EC"/>
</dbReference>
<feature type="domain" description="Type II methyltransferase M.TaqI-like" evidence="6">
    <location>
        <begin position="187"/>
        <end position="416"/>
    </location>
</feature>
<sequence length="822" mass="91587">MFELKLAPNHQLDLEKLLISLPTEVFTATDSLGWVYQFWQANNKERINKSEVKIGARELPAVTQLFTEPYMVSFLLDNSLGAWWAARRLSEDDFKNAGSEEELRRKAAIDGVPLEYLRFVQGENGTWEPASGIFDAWPKQLSQLSTLDPSCGSGHFLVAAFNMLVPLRMELEQLDAQQAADAVLRDNIHGLELDQRCVELAAFALALSAWKYPNAGGYRVLPEIQVACSGLAINAAKDEWKQLAAHMGGKHNLSIAMDWLHDNFKDAPVLGSLMNPAKSKAAGLVSWQELSEALDKALATESAQESQTNEQHEAAHENAVVAQGMAKAAKLLASQYQWVVTNVPYLVKGKQVQRLQDYCSQMYPLSKNDLATVFLERCLEFCAVNGTVGAVLPQTWLFQKYYESFRKKLLINDRWHLVARLGEGGFESSAAAGAFATMVTLSRGGEQQLARSSGLFKSLEEKQAVRGLDVSQPKTAPEKAILIKDGEIRTVLQNQLLENPDSRISIEDIKKTELLLDFAMSVEGLSTGDGERFVNSFWEIEIEKNELWDVFQRSPESKSHYSGLSSVLRWERNDGELSKSKQARLQGYAAWGKSGVLINLMRSLHAAIYFGNKHDKITAALVLKDKESKDFSRVQLESMIWAYCSSPDFNIEVRKLNPALQPGTGTLVKVPFDIGYWAKVAEDKYPNGLPKPYTDDPTQWIFHGHPCGSVIWDEAEKWTTDGPLRTDETVLHIAVARLLGYRWPAELDATMEQADEQREWVQRCEALLPLADEDGIVCIPAVRGEALAADRLINLLAAAYGDAWTPATLNQLLSSVAMPVKP</sequence>
<accession>W9UPP8</accession>
<dbReference type="PRINTS" id="PR00507">
    <property type="entry name" value="N12N6MTFRASE"/>
</dbReference>
<dbReference type="Gene3D" id="3.40.50.150">
    <property type="entry name" value="Vaccinia Virus protein VP39"/>
    <property type="match status" value="1"/>
</dbReference>
<name>W9UPP8_9GAMM</name>
<dbReference type="EC" id="2.1.1.72" evidence="1"/>
<evidence type="ECO:0000256" key="2">
    <source>
        <dbReference type="ARBA" id="ARBA00022603"/>
    </source>
</evidence>
<dbReference type="GO" id="GO:0032259">
    <property type="term" value="P:methylation"/>
    <property type="evidence" value="ECO:0007669"/>
    <property type="project" value="UniProtKB-KW"/>
</dbReference>
<proteinExistence type="predicted"/>
<dbReference type="STRING" id="1229521.D791_03880"/>